<name>A0ABW2YEP8_9GAMM</name>
<organism evidence="2 3">
    <name type="scientific">Lysobacter brunescens</name>
    <dbReference type="NCBI Taxonomy" id="262323"/>
    <lineage>
        <taxon>Bacteria</taxon>
        <taxon>Pseudomonadati</taxon>
        <taxon>Pseudomonadota</taxon>
        <taxon>Gammaproteobacteria</taxon>
        <taxon>Lysobacterales</taxon>
        <taxon>Lysobacteraceae</taxon>
        <taxon>Lysobacter</taxon>
    </lineage>
</organism>
<evidence type="ECO:0008006" key="4">
    <source>
        <dbReference type="Google" id="ProtNLM"/>
    </source>
</evidence>
<dbReference type="Proteomes" id="UP001597110">
    <property type="component" value="Unassembled WGS sequence"/>
</dbReference>
<protein>
    <recommendedName>
        <fullName evidence="4">Lipoprotein</fullName>
    </recommendedName>
</protein>
<gene>
    <name evidence="2" type="ORF">ACFQ0E_04695</name>
</gene>
<feature type="compositionally biased region" description="Gly residues" evidence="1">
    <location>
        <begin position="113"/>
        <end position="126"/>
    </location>
</feature>
<evidence type="ECO:0000313" key="3">
    <source>
        <dbReference type="Proteomes" id="UP001597110"/>
    </source>
</evidence>
<comment type="caution">
    <text evidence="2">The sequence shown here is derived from an EMBL/GenBank/DDBJ whole genome shotgun (WGS) entry which is preliminary data.</text>
</comment>
<feature type="compositionally biased region" description="Basic and acidic residues" evidence="1">
    <location>
        <begin position="138"/>
        <end position="149"/>
    </location>
</feature>
<evidence type="ECO:0000313" key="2">
    <source>
        <dbReference type="EMBL" id="MFD0724894.1"/>
    </source>
</evidence>
<accession>A0ABW2YEP8</accession>
<evidence type="ECO:0000256" key="1">
    <source>
        <dbReference type="SAM" id="MobiDB-lite"/>
    </source>
</evidence>
<reference evidence="3" key="1">
    <citation type="journal article" date="2019" name="Int. J. Syst. Evol. Microbiol.">
        <title>The Global Catalogue of Microorganisms (GCM) 10K type strain sequencing project: providing services to taxonomists for standard genome sequencing and annotation.</title>
        <authorList>
            <consortium name="The Broad Institute Genomics Platform"/>
            <consortium name="The Broad Institute Genome Sequencing Center for Infectious Disease"/>
            <person name="Wu L."/>
            <person name="Ma J."/>
        </authorList>
    </citation>
    <scope>NUCLEOTIDE SEQUENCE [LARGE SCALE GENOMIC DNA]</scope>
    <source>
        <strain evidence="3">CCUG 55585</strain>
    </source>
</reference>
<feature type="compositionally biased region" description="Basic and acidic residues" evidence="1">
    <location>
        <begin position="181"/>
        <end position="195"/>
    </location>
</feature>
<keyword evidence="3" id="KW-1185">Reference proteome</keyword>
<feature type="compositionally biased region" description="Basic and acidic residues" evidence="1">
    <location>
        <begin position="203"/>
        <end position="217"/>
    </location>
</feature>
<dbReference type="EMBL" id="JBHTIF010000001">
    <property type="protein sequence ID" value="MFD0724894.1"/>
    <property type="molecule type" value="Genomic_DNA"/>
</dbReference>
<dbReference type="RefSeq" id="WP_386822527.1">
    <property type="nucleotide sequence ID" value="NZ_JBHTIF010000001.1"/>
</dbReference>
<sequence>MSRLGLVATLSALILTGCVTSYTYRDGPGGDYYYAEPRVEYYDAYGYPYGSIGYGYPGGWYGHFGFGFGYMPYSRYGFPYGAYGYRYGYPYGYYPYWRYTHRPPRHRPPGGPGPGNGPGSGPGGGPRFTDNEGGPWRNLDRFRNREHRPLNPGGGSKPPGVVVRERRAPISLPDSSPPPRPRIEAPRARMIDAPRPRPSMPARSERPEREFRRGEEP</sequence>
<feature type="region of interest" description="Disordered" evidence="1">
    <location>
        <begin position="105"/>
        <end position="217"/>
    </location>
</feature>
<proteinExistence type="predicted"/>
<dbReference type="PROSITE" id="PS51257">
    <property type="entry name" value="PROKAR_LIPOPROTEIN"/>
    <property type="match status" value="1"/>
</dbReference>